<comment type="caution">
    <text evidence="3">The sequence shown here is derived from an EMBL/GenBank/DDBJ whole genome shotgun (WGS) entry which is preliminary data.</text>
</comment>
<dbReference type="InterPro" id="IPR023213">
    <property type="entry name" value="CAT-like_dom_sf"/>
</dbReference>
<protein>
    <submittedName>
        <fullName evidence="3">Uncharacterized protein</fullName>
    </submittedName>
</protein>
<reference evidence="3" key="1">
    <citation type="submission" date="2020-01" db="EMBL/GenBank/DDBJ databases">
        <title>The Celery Genome Sequence Reveals Sequential Paleo-tetraploidization, Resistance Gene Elimination, Karyotype Evolution, and Functional Innovation in Apiales.</title>
        <authorList>
            <person name="Song X."/>
        </authorList>
    </citation>
    <scope>NUCLEOTIDE SEQUENCE</scope>
    <source>
        <tissue evidence="3">Leaf</tissue>
    </source>
</reference>
<evidence type="ECO:0000313" key="3">
    <source>
        <dbReference type="EMBL" id="KAF1002091.1"/>
    </source>
</evidence>
<dbReference type="InterPro" id="IPR050898">
    <property type="entry name" value="Plant_acyltransferase"/>
</dbReference>
<gene>
    <name evidence="3" type="ORF">AG4045_029003</name>
</gene>
<evidence type="ECO:0000256" key="2">
    <source>
        <dbReference type="ARBA" id="ARBA00022679"/>
    </source>
</evidence>
<comment type="similarity">
    <text evidence="1">Belongs to the plant acyltransferase family.</text>
</comment>
<dbReference type="Proteomes" id="UP000593563">
    <property type="component" value="Unassembled WGS sequence"/>
</dbReference>
<dbReference type="GO" id="GO:0016740">
    <property type="term" value="F:transferase activity"/>
    <property type="evidence" value="ECO:0007669"/>
    <property type="project" value="UniProtKB-KW"/>
</dbReference>
<keyword evidence="4" id="KW-1185">Reference proteome</keyword>
<dbReference type="Pfam" id="PF02458">
    <property type="entry name" value="Transferase"/>
    <property type="match status" value="1"/>
</dbReference>
<dbReference type="PANTHER" id="PTHR31147:SF66">
    <property type="entry name" value="OS05G0315700 PROTEIN"/>
    <property type="match status" value="1"/>
</dbReference>
<accession>A0A6L5B8V1</accession>
<sequence length="459" mass="51515">MDRKLFFQVRRQPPELIIPAKPTPNDRKPLSDLDDRDGLRYKLSGVQIYGPNPCMENDDPVKVIREALAKTLVFYFPFAGRLREGPDRKLTVDCTGEGVVFVAAKADVRAEEFPLYPPFPCMDQLLYDHDHLHGSHGIVNSPLMFIQVTRLLCGGFMLAIKFTHNMCDAFGMSQFLTALGDIALGRTNPSVLPVWKRELLNVRNPPQATCTHHEFTQLATKSTTDPNPDSDMVYRSFFFNSTNVSVLRNLVPPHLAKCSTFDLLAACIWRNRTIALALHPQQRVRLVFAVNARSRLKSSIPIGYYGNVFVLPGVISTVDELCKNPIGYALELVMNAKANVTEEYVRSFIDLTVLKARAPISTEWTYIVDDLTQLGLWDTNYGWGKPIYGGMAYSEVDPTPGTGNYFLRIRKKDGDEDEIVAPMCLPASAMEKFEKELEKLLVFGNYGSHVSCTKIPSAL</sequence>
<evidence type="ECO:0000313" key="4">
    <source>
        <dbReference type="Proteomes" id="UP000593563"/>
    </source>
</evidence>
<organism evidence="3 4">
    <name type="scientific">Apium graveolens</name>
    <name type="common">Celery</name>
    <dbReference type="NCBI Taxonomy" id="4045"/>
    <lineage>
        <taxon>Eukaryota</taxon>
        <taxon>Viridiplantae</taxon>
        <taxon>Streptophyta</taxon>
        <taxon>Embryophyta</taxon>
        <taxon>Tracheophyta</taxon>
        <taxon>Spermatophyta</taxon>
        <taxon>Magnoliopsida</taxon>
        <taxon>eudicotyledons</taxon>
        <taxon>Gunneridae</taxon>
        <taxon>Pentapetalae</taxon>
        <taxon>asterids</taxon>
        <taxon>campanulids</taxon>
        <taxon>Apiales</taxon>
        <taxon>Apiaceae</taxon>
        <taxon>Apioideae</taxon>
        <taxon>apioid superclade</taxon>
        <taxon>Apieae</taxon>
        <taxon>Apium</taxon>
    </lineage>
</organism>
<keyword evidence="2" id="KW-0808">Transferase</keyword>
<name>A0A6L5B8V1_APIGR</name>
<dbReference type="PANTHER" id="PTHR31147">
    <property type="entry name" value="ACYL TRANSFERASE 4"/>
    <property type="match status" value="1"/>
</dbReference>
<dbReference type="AlphaFoldDB" id="A0A6L5B8V1"/>
<dbReference type="EMBL" id="WRXP01001687">
    <property type="protein sequence ID" value="KAF1002091.1"/>
    <property type="molecule type" value="Genomic_DNA"/>
</dbReference>
<dbReference type="Gene3D" id="3.30.559.10">
    <property type="entry name" value="Chloramphenicol acetyltransferase-like domain"/>
    <property type="match status" value="2"/>
</dbReference>
<proteinExistence type="inferred from homology"/>
<evidence type="ECO:0000256" key="1">
    <source>
        <dbReference type="ARBA" id="ARBA00009861"/>
    </source>
</evidence>